<keyword evidence="3" id="KW-1185">Reference proteome</keyword>
<comment type="caution">
    <text evidence="2">The sequence shown here is derived from an EMBL/GenBank/DDBJ whole genome shotgun (WGS) entry which is preliminary data.</text>
</comment>
<gene>
    <name evidence="2" type="ORF">GIB67_034236</name>
</gene>
<name>A0A7J7NS96_9MAGN</name>
<feature type="region of interest" description="Disordered" evidence="1">
    <location>
        <begin position="15"/>
        <end position="35"/>
    </location>
</feature>
<dbReference type="Proteomes" id="UP000541444">
    <property type="component" value="Unassembled WGS sequence"/>
</dbReference>
<reference evidence="2 3" key="1">
    <citation type="journal article" date="2020" name="IScience">
        <title>Genome Sequencing of the Endangered Kingdonia uniflora (Circaeasteraceae, Ranunculales) Reveals Potential Mechanisms of Evolutionary Specialization.</title>
        <authorList>
            <person name="Sun Y."/>
            <person name="Deng T."/>
            <person name="Zhang A."/>
            <person name="Moore M.J."/>
            <person name="Landis J.B."/>
            <person name="Lin N."/>
            <person name="Zhang H."/>
            <person name="Zhang X."/>
            <person name="Huang J."/>
            <person name="Zhang X."/>
            <person name="Sun H."/>
            <person name="Wang H."/>
        </authorList>
    </citation>
    <scope>NUCLEOTIDE SEQUENCE [LARGE SCALE GENOMIC DNA]</scope>
    <source>
        <strain evidence="2">TB1705</strain>
        <tissue evidence="2">Leaf</tissue>
    </source>
</reference>
<proteinExistence type="predicted"/>
<feature type="compositionally biased region" description="Acidic residues" evidence="1">
    <location>
        <begin position="17"/>
        <end position="26"/>
    </location>
</feature>
<sequence>MLVKLVSKEEVKHYNEEVVEGNDDDDRNSQNKLNPEQVIKEMVVNQTNLVLMESEVDVTLKKRHALTEDEINEGAFKMACRMNQLHTHLD</sequence>
<organism evidence="2 3">
    <name type="scientific">Kingdonia uniflora</name>
    <dbReference type="NCBI Taxonomy" id="39325"/>
    <lineage>
        <taxon>Eukaryota</taxon>
        <taxon>Viridiplantae</taxon>
        <taxon>Streptophyta</taxon>
        <taxon>Embryophyta</taxon>
        <taxon>Tracheophyta</taxon>
        <taxon>Spermatophyta</taxon>
        <taxon>Magnoliopsida</taxon>
        <taxon>Ranunculales</taxon>
        <taxon>Circaeasteraceae</taxon>
        <taxon>Kingdonia</taxon>
    </lineage>
</organism>
<evidence type="ECO:0000313" key="3">
    <source>
        <dbReference type="Proteomes" id="UP000541444"/>
    </source>
</evidence>
<accession>A0A7J7NS96</accession>
<protein>
    <submittedName>
        <fullName evidence="2">Uncharacterized protein</fullName>
    </submittedName>
</protein>
<dbReference type="AlphaFoldDB" id="A0A7J7NS96"/>
<evidence type="ECO:0000313" key="2">
    <source>
        <dbReference type="EMBL" id="KAF6169844.1"/>
    </source>
</evidence>
<evidence type="ECO:0000256" key="1">
    <source>
        <dbReference type="SAM" id="MobiDB-lite"/>
    </source>
</evidence>
<dbReference type="EMBL" id="JACGCM010000622">
    <property type="protein sequence ID" value="KAF6169844.1"/>
    <property type="molecule type" value="Genomic_DNA"/>
</dbReference>